<dbReference type="GO" id="GO:0004000">
    <property type="term" value="F:adenosine deaminase activity"/>
    <property type="evidence" value="ECO:0007669"/>
    <property type="project" value="TreeGrafter"/>
</dbReference>
<keyword evidence="4" id="KW-0378">Hydrolase</keyword>
<comment type="caution">
    <text evidence="9">The sequence shown here is derived from an EMBL/GenBank/DDBJ whole genome shotgun (WGS) entry which is preliminary data.</text>
</comment>
<dbReference type="Pfam" id="PF00962">
    <property type="entry name" value="A_deaminase"/>
    <property type="match status" value="1"/>
</dbReference>
<dbReference type="EMBL" id="PJQM01001133">
    <property type="protein sequence ID" value="RCI03133.1"/>
    <property type="molecule type" value="Genomic_DNA"/>
</dbReference>
<dbReference type="GO" id="GO:0046872">
    <property type="term" value="F:metal ion binding"/>
    <property type="evidence" value="ECO:0007669"/>
    <property type="project" value="UniProtKB-KW"/>
</dbReference>
<keyword evidence="10" id="KW-1185">Reference proteome</keyword>
<dbReference type="GO" id="GO:0046103">
    <property type="term" value="P:inosine biosynthetic process"/>
    <property type="evidence" value="ECO:0007669"/>
    <property type="project" value="TreeGrafter"/>
</dbReference>
<protein>
    <recommendedName>
        <fullName evidence="8">Adenosine deaminase domain-containing protein</fullName>
    </recommendedName>
</protein>
<dbReference type="OrthoDB" id="272271at2759"/>
<feature type="domain" description="Adenosine deaminase" evidence="8">
    <location>
        <begin position="12"/>
        <end position="321"/>
    </location>
</feature>
<dbReference type="PANTHER" id="PTHR11409:SF42">
    <property type="entry name" value="ADENOSINE DEAMINASE-LIKE PROTEIN"/>
    <property type="match status" value="1"/>
</dbReference>
<dbReference type="Proteomes" id="UP000253551">
    <property type="component" value="Unassembled WGS sequence"/>
</dbReference>
<comment type="cofactor">
    <cofactor evidence="1">
        <name>Zn(2+)</name>
        <dbReference type="ChEBI" id="CHEBI:29105"/>
    </cofactor>
</comment>
<name>A0A367KLN7_RHIST</name>
<dbReference type="AlphaFoldDB" id="A0A367KLN7"/>
<dbReference type="STRING" id="4846.A0A367KLN7"/>
<reference evidence="9 10" key="1">
    <citation type="journal article" date="2018" name="G3 (Bethesda)">
        <title>Phylogenetic and Phylogenomic Definition of Rhizopus Species.</title>
        <authorList>
            <person name="Gryganskyi A.P."/>
            <person name="Golan J."/>
            <person name="Dolatabadi S."/>
            <person name="Mondo S."/>
            <person name="Robb S."/>
            <person name="Idnurm A."/>
            <person name="Muszewska A."/>
            <person name="Steczkiewicz K."/>
            <person name="Masonjones S."/>
            <person name="Liao H.L."/>
            <person name="Gajdeczka M.T."/>
            <person name="Anike F."/>
            <person name="Vuek A."/>
            <person name="Anishchenko I.M."/>
            <person name="Voigt K."/>
            <person name="de Hoog G.S."/>
            <person name="Smith M.E."/>
            <person name="Heitman J."/>
            <person name="Vilgalys R."/>
            <person name="Stajich J.E."/>
        </authorList>
    </citation>
    <scope>NUCLEOTIDE SEQUENCE [LARGE SCALE GENOMIC DNA]</scope>
    <source>
        <strain evidence="9 10">LSU 92-RS-03</strain>
    </source>
</reference>
<dbReference type="CDD" id="cd00443">
    <property type="entry name" value="ADA_AMPD"/>
    <property type="match status" value="1"/>
</dbReference>
<evidence type="ECO:0000256" key="2">
    <source>
        <dbReference type="ARBA" id="ARBA00006676"/>
    </source>
</evidence>
<evidence type="ECO:0000256" key="4">
    <source>
        <dbReference type="ARBA" id="ARBA00022801"/>
    </source>
</evidence>
<dbReference type="Gene3D" id="3.20.20.140">
    <property type="entry name" value="Metal-dependent hydrolases"/>
    <property type="match status" value="1"/>
</dbReference>
<evidence type="ECO:0000256" key="7">
    <source>
        <dbReference type="ARBA" id="ARBA00048787"/>
    </source>
</evidence>
<evidence type="ECO:0000313" key="10">
    <source>
        <dbReference type="Proteomes" id="UP000253551"/>
    </source>
</evidence>
<organism evidence="9 10">
    <name type="scientific">Rhizopus stolonifer</name>
    <name type="common">Rhizopus nigricans</name>
    <dbReference type="NCBI Taxonomy" id="4846"/>
    <lineage>
        <taxon>Eukaryota</taxon>
        <taxon>Fungi</taxon>
        <taxon>Fungi incertae sedis</taxon>
        <taxon>Mucoromycota</taxon>
        <taxon>Mucoromycotina</taxon>
        <taxon>Mucoromycetes</taxon>
        <taxon>Mucorales</taxon>
        <taxon>Mucorineae</taxon>
        <taxon>Rhizopodaceae</taxon>
        <taxon>Rhizopus</taxon>
    </lineage>
</organism>
<dbReference type="SUPFAM" id="SSF51556">
    <property type="entry name" value="Metallo-dependent hydrolases"/>
    <property type="match status" value="1"/>
</dbReference>
<evidence type="ECO:0000256" key="1">
    <source>
        <dbReference type="ARBA" id="ARBA00001947"/>
    </source>
</evidence>
<evidence type="ECO:0000256" key="3">
    <source>
        <dbReference type="ARBA" id="ARBA00022723"/>
    </source>
</evidence>
<comment type="catalytic activity">
    <reaction evidence="7">
        <text>N(6)-methyl-AMP + H2O + H(+) = IMP + methylamine</text>
        <dbReference type="Rhea" id="RHEA:16001"/>
        <dbReference type="ChEBI" id="CHEBI:15377"/>
        <dbReference type="ChEBI" id="CHEBI:15378"/>
        <dbReference type="ChEBI" id="CHEBI:58053"/>
        <dbReference type="ChEBI" id="CHEBI:59338"/>
        <dbReference type="ChEBI" id="CHEBI:144842"/>
    </reaction>
    <physiologicalReaction direction="left-to-right" evidence="7">
        <dbReference type="Rhea" id="RHEA:16002"/>
    </physiologicalReaction>
</comment>
<keyword evidence="5" id="KW-0862">Zinc</keyword>
<comment type="similarity">
    <text evidence="2">Belongs to the metallo-dependent hydrolases superfamily. Adenosine and AMP deaminases family.</text>
</comment>
<keyword evidence="6" id="KW-0546">Nucleotide metabolism</keyword>
<evidence type="ECO:0000256" key="5">
    <source>
        <dbReference type="ARBA" id="ARBA00022833"/>
    </source>
</evidence>
<accession>A0A367KLN7</accession>
<dbReference type="InterPro" id="IPR032466">
    <property type="entry name" value="Metal_Hydrolase"/>
</dbReference>
<dbReference type="InterPro" id="IPR006330">
    <property type="entry name" value="Ado/ade_deaminase"/>
</dbReference>
<evidence type="ECO:0000259" key="8">
    <source>
        <dbReference type="Pfam" id="PF00962"/>
    </source>
</evidence>
<evidence type="ECO:0000256" key="6">
    <source>
        <dbReference type="ARBA" id="ARBA00023080"/>
    </source>
</evidence>
<sequence>MTSLKDFCFRLPKVELHAHLNGSISPATMKELVERKKETKPKLSEFKIPENLDADSFFPLFGFIYELTDDEESVKIATRNIIDEFARDNVRYLELRTTPRSNAETGMTKTSYLEAVTSVIQEPRKDITVRLIVSADRRNTLEEAEEVIDLAVAFRSKGVVGIDLCGDVKQGSFENLKPAFDRAKFLEFPVTLHFNEVIENLPEGPAMLAFRPNRLGHATILDEYCRKTIYENHVPIEICMTSNVLCKTAKSYEQHHIKELIDHGHPFVLSTDDKGVFFSDLSNEYRIAGETFNLTISELFNTSYHAIDAIFGGDKIKAELQNIWLAFKQKCIEEF</sequence>
<gene>
    <name evidence="9" type="ORF">CU098_007881</name>
</gene>
<dbReference type="GO" id="GO:0009117">
    <property type="term" value="P:nucleotide metabolic process"/>
    <property type="evidence" value="ECO:0007669"/>
    <property type="project" value="UniProtKB-KW"/>
</dbReference>
<dbReference type="GO" id="GO:0006154">
    <property type="term" value="P:adenosine catabolic process"/>
    <property type="evidence" value="ECO:0007669"/>
    <property type="project" value="TreeGrafter"/>
</dbReference>
<dbReference type="PANTHER" id="PTHR11409">
    <property type="entry name" value="ADENOSINE DEAMINASE"/>
    <property type="match status" value="1"/>
</dbReference>
<keyword evidence="3" id="KW-0479">Metal-binding</keyword>
<evidence type="ECO:0000313" key="9">
    <source>
        <dbReference type="EMBL" id="RCI03133.1"/>
    </source>
</evidence>
<dbReference type="InterPro" id="IPR001365">
    <property type="entry name" value="A_deaminase_dom"/>
</dbReference>
<proteinExistence type="inferred from homology"/>